<dbReference type="RefSeq" id="WP_203924563.1">
    <property type="nucleotide sequence ID" value="NZ_BONZ01000118.1"/>
</dbReference>
<evidence type="ECO:0000313" key="3">
    <source>
        <dbReference type="Proteomes" id="UP000642748"/>
    </source>
</evidence>
<feature type="region of interest" description="Disordered" evidence="1">
    <location>
        <begin position="264"/>
        <end position="402"/>
    </location>
</feature>
<name>A0A8J3VWU5_9ACTN</name>
<comment type="caution">
    <text evidence="2">The sequence shown here is derived from an EMBL/GenBank/DDBJ whole genome shotgun (WGS) entry which is preliminary data.</text>
</comment>
<sequence length="567" mass="61657">MNETQCTADKQQAPSEAAARRTDAASQAQREAWDSAYDGSRHTDPVVPTEMRGALSQSPVYRLQAALEDKGINPATIEKFRDVLRANPQLYDQLGGTPSGAALVRDFAHVGKVPAERYLPPSKEVDTLIHKALGRLPGEYISQRDLDRLTERIAFEEKSLTARGLSTADISSMGRYLHDTTGRRPEDTATDPLVYAGDGDIVRESNYAQYERMRQLSGAAEAPIVYGAARLLGLSHDQAVAIGKVSNLVFEMAGAMVPHMYEQRAQRDAAATTHTEPPGIVRHAAEPVGGRDVPAAGRPVQTGLPGATRSMRAEPPESTGRGGIVRNSDQYRPADAAGPIRPGTSDHPLPSDARLLEANHNPHSQRDTSSPHAVGDRQPVARSGRPAPRATSPAGKERPLREYEAMARKLRDTKVDLENIASRIENVTERGNPKEWAAAKAASDAYRASVRVEGREVAAREAGVTYHEAIGSAGPGEGADFRRPDGSLHEVKTHTVARLEVFIIDQANLQMLAYLLKDLHEHGLARNGTVEHVFIKPETKSSPMRVVRVTVDPLQGRNIADLVKKKR</sequence>
<evidence type="ECO:0000256" key="1">
    <source>
        <dbReference type="SAM" id="MobiDB-lite"/>
    </source>
</evidence>
<organism evidence="2 3">
    <name type="scientific">Rugosimonospora africana</name>
    <dbReference type="NCBI Taxonomy" id="556532"/>
    <lineage>
        <taxon>Bacteria</taxon>
        <taxon>Bacillati</taxon>
        <taxon>Actinomycetota</taxon>
        <taxon>Actinomycetes</taxon>
        <taxon>Micromonosporales</taxon>
        <taxon>Micromonosporaceae</taxon>
        <taxon>Rugosimonospora</taxon>
    </lineage>
</organism>
<reference evidence="2" key="1">
    <citation type="submission" date="2021-01" db="EMBL/GenBank/DDBJ databases">
        <title>Whole genome shotgun sequence of Rugosimonospora africana NBRC 104875.</title>
        <authorList>
            <person name="Komaki H."/>
            <person name="Tamura T."/>
        </authorList>
    </citation>
    <scope>NUCLEOTIDE SEQUENCE</scope>
    <source>
        <strain evidence="2">NBRC 104875</strain>
    </source>
</reference>
<accession>A0A8J3VWU5</accession>
<dbReference type="EMBL" id="BONZ01000118">
    <property type="protein sequence ID" value="GIH21163.1"/>
    <property type="molecule type" value="Genomic_DNA"/>
</dbReference>
<dbReference type="AlphaFoldDB" id="A0A8J3VWU5"/>
<dbReference type="Proteomes" id="UP000642748">
    <property type="component" value="Unassembled WGS sequence"/>
</dbReference>
<feature type="compositionally biased region" description="Polar residues" evidence="1">
    <location>
        <begin position="1"/>
        <end position="12"/>
    </location>
</feature>
<protein>
    <submittedName>
        <fullName evidence="2">Uncharacterized protein</fullName>
    </submittedName>
</protein>
<feature type="region of interest" description="Disordered" evidence="1">
    <location>
        <begin position="1"/>
        <end position="47"/>
    </location>
</feature>
<proteinExistence type="predicted"/>
<gene>
    <name evidence="2" type="ORF">Raf01_93350</name>
</gene>
<keyword evidence="3" id="KW-1185">Reference proteome</keyword>
<evidence type="ECO:0000313" key="2">
    <source>
        <dbReference type="EMBL" id="GIH21163.1"/>
    </source>
</evidence>